<dbReference type="FunFam" id="3.40.309.10:FF:000010">
    <property type="entry name" value="Gamma-aminobutyraldehyde dehydrogenase"/>
    <property type="match status" value="1"/>
</dbReference>
<dbReference type="PANTHER" id="PTHR43217">
    <property type="entry name" value="SUCCINATE SEMIALDEHYDE DEHYDROGENASE [NAD(P)+] SAD"/>
    <property type="match status" value="1"/>
</dbReference>
<dbReference type="InterPro" id="IPR016162">
    <property type="entry name" value="Ald_DH_N"/>
</dbReference>
<dbReference type="EMBL" id="CP108330">
    <property type="protein sequence ID" value="WUR40784.1"/>
    <property type="molecule type" value="Genomic_DNA"/>
</dbReference>
<evidence type="ECO:0000313" key="5">
    <source>
        <dbReference type="EMBL" id="SDG26319.1"/>
    </source>
</evidence>
<dbReference type="InterPro" id="IPR047110">
    <property type="entry name" value="GABD/Sad-like"/>
</dbReference>
<dbReference type="Gene3D" id="3.40.309.10">
    <property type="entry name" value="Aldehyde Dehydrogenase, Chain A, domain 2"/>
    <property type="match status" value="1"/>
</dbReference>
<gene>
    <name evidence="6" type="ORF">OHN36_28315</name>
    <name evidence="5" type="ORF">SAMN05216260_116132</name>
</gene>
<dbReference type="OrthoDB" id="6882680at2"/>
<dbReference type="Proteomes" id="UP000198614">
    <property type="component" value="Unassembled WGS sequence"/>
</dbReference>
<evidence type="ECO:0000313" key="6">
    <source>
        <dbReference type="EMBL" id="WUR40784.1"/>
    </source>
</evidence>
<dbReference type="InterPro" id="IPR044148">
    <property type="entry name" value="ALDH_GabD1-like"/>
</dbReference>
<evidence type="ECO:0000259" key="4">
    <source>
        <dbReference type="Pfam" id="PF00171"/>
    </source>
</evidence>
<dbReference type="NCBIfam" id="NF006915">
    <property type="entry name" value="PRK09406.1"/>
    <property type="match status" value="1"/>
</dbReference>
<comment type="similarity">
    <text evidence="1">Belongs to the aldehyde dehydrogenase family.</text>
</comment>
<dbReference type="FunFam" id="3.40.605.10:FF:000012">
    <property type="entry name" value="NAD-dependent succinate-semialdehyde dehydrogenase"/>
    <property type="match status" value="1"/>
</dbReference>
<evidence type="ECO:0000256" key="3">
    <source>
        <dbReference type="ARBA" id="ARBA00023002"/>
    </source>
</evidence>
<dbReference type="AlphaFoldDB" id="A0A1G7SV45"/>
<keyword evidence="3" id="KW-0560">Oxidoreductase</keyword>
<evidence type="ECO:0000256" key="1">
    <source>
        <dbReference type="ARBA" id="ARBA00009986"/>
    </source>
</evidence>
<dbReference type="InterPro" id="IPR016161">
    <property type="entry name" value="Ald_DH/histidinol_DH"/>
</dbReference>
<evidence type="ECO:0000256" key="2">
    <source>
        <dbReference type="ARBA" id="ARBA00022857"/>
    </source>
</evidence>
<feature type="domain" description="Aldehyde dehydrogenase" evidence="4">
    <location>
        <begin position="4"/>
        <end position="457"/>
    </location>
</feature>
<accession>A0A1G7SV45</accession>
<dbReference type="PANTHER" id="PTHR43217:SF1">
    <property type="entry name" value="SUCCINATE SEMIALDEHYDE DEHYDROGENASE [NAD(P)+] SAD"/>
    <property type="match status" value="1"/>
</dbReference>
<dbReference type="SUPFAM" id="SSF53720">
    <property type="entry name" value="ALDH-like"/>
    <property type="match status" value="1"/>
</dbReference>
<reference evidence="6" key="2">
    <citation type="submission" date="2022-10" db="EMBL/GenBank/DDBJ databases">
        <title>The complete genomes of actinobacterial strains from the NBC collection.</title>
        <authorList>
            <person name="Joergensen T.S."/>
            <person name="Alvarez Arevalo M."/>
            <person name="Sterndorff E.B."/>
            <person name="Faurdal D."/>
            <person name="Vuksanovic O."/>
            <person name="Mourched A.-S."/>
            <person name="Charusanti P."/>
            <person name="Shaw S."/>
            <person name="Blin K."/>
            <person name="Weber T."/>
        </authorList>
    </citation>
    <scope>NUCLEOTIDE SEQUENCE</scope>
    <source>
        <strain evidence="6">NBC_00489</strain>
    </source>
</reference>
<keyword evidence="8" id="KW-1185">Reference proteome</keyword>
<protein>
    <submittedName>
        <fullName evidence="6">NADP-dependent succinic semialdehyde dehydrogenase</fullName>
    </submittedName>
    <submittedName>
        <fullName evidence="5">Succinate-semialdehyde dehydrogenase / glutarate-semialdehyde dehydrogenase</fullName>
    </submittedName>
</protein>
<organism evidence="5 7">
    <name type="scientific">Streptomyces griseoaurantiacus</name>
    <dbReference type="NCBI Taxonomy" id="68213"/>
    <lineage>
        <taxon>Bacteria</taxon>
        <taxon>Bacillati</taxon>
        <taxon>Actinomycetota</taxon>
        <taxon>Actinomycetes</taxon>
        <taxon>Kitasatosporales</taxon>
        <taxon>Streptomycetaceae</taxon>
        <taxon>Streptomyces</taxon>
        <taxon>Streptomyces aurantiacus group</taxon>
    </lineage>
</organism>
<name>A0A1G7SV45_9ACTN</name>
<dbReference type="InterPro" id="IPR016163">
    <property type="entry name" value="Ald_DH_C"/>
</dbReference>
<keyword evidence="2" id="KW-0521">NADP</keyword>
<dbReference type="PROSITE" id="PS00070">
    <property type="entry name" value="ALDEHYDE_DEHYDR_CYS"/>
    <property type="match status" value="1"/>
</dbReference>
<reference evidence="5 7" key="1">
    <citation type="submission" date="2016-10" db="EMBL/GenBank/DDBJ databases">
        <authorList>
            <person name="de Groot N.N."/>
        </authorList>
    </citation>
    <scope>NUCLEOTIDE SEQUENCE [LARGE SCALE GENOMIC DNA]</scope>
    <source>
        <strain evidence="5 7">CGMCC 4.1859</strain>
    </source>
</reference>
<sequence>MPLATVNPATGETLRTFDALDAEEVERRLAAAEAAFRTHRTTSFAERARLLRAAADLLEADEREIAEVMTTEMGKPVTQARAEAAKCVKAMRWYADHAEGLLADEEPAEADVKDSGASRAFVRYRPLGPVLAVMPWNFPLWQVIRFAAPALMAGNVGLLKHASNVPQTALYLEELFRRAGYPEGCFQTLLIGSKEVEGVLRDPRVVAATLTGSEPAGRSVAAVAGDEIKKTVLELGGSDPFVVMPSADLDRAAEVAVTARVQNNGQSCIAAKRFIVHTDVYDAFAQRFTAAMKALKVGDPMDEETQVGPVASERGRADLEELVEDAVEHGATVLCGGERPDGPGWYYPPTVLADITPGMRVHHEETFGPVATLYRAADLDEAVAIANDSPFGLSSNVWTREEADVDRFVRDLEAGAVYVNGMTASHPAFPFGGIKRSGYGRELSGHGIREFCNITAVWQGA</sequence>
<dbReference type="Pfam" id="PF00171">
    <property type="entry name" value="Aldedh"/>
    <property type="match status" value="1"/>
</dbReference>
<dbReference type="CDD" id="cd07100">
    <property type="entry name" value="ALDH_SSADH1_GabD1"/>
    <property type="match status" value="1"/>
</dbReference>
<dbReference type="GO" id="GO:0004030">
    <property type="term" value="F:aldehyde dehydrogenase [NAD(P)+] activity"/>
    <property type="evidence" value="ECO:0007669"/>
    <property type="project" value="InterPro"/>
</dbReference>
<dbReference type="Gene3D" id="3.40.605.10">
    <property type="entry name" value="Aldehyde Dehydrogenase, Chain A, domain 1"/>
    <property type="match status" value="1"/>
</dbReference>
<dbReference type="GO" id="GO:0004777">
    <property type="term" value="F:succinate-semialdehyde dehydrogenase (NAD+) activity"/>
    <property type="evidence" value="ECO:0007669"/>
    <property type="project" value="TreeGrafter"/>
</dbReference>
<evidence type="ECO:0000313" key="7">
    <source>
        <dbReference type="Proteomes" id="UP000198614"/>
    </source>
</evidence>
<dbReference type="InterPro" id="IPR015590">
    <property type="entry name" value="Aldehyde_DH_dom"/>
</dbReference>
<evidence type="ECO:0000313" key="8">
    <source>
        <dbReference type="Proteomes" id="UP001432161"/>
    </source>
</evidence>
<dbReference type="InterPro" id="IPR016160">
    <property type="entry name" value="Ald_DH_CS_CYS"/>
</dbReference>
<dbReference type="EMBL" id="FNAX01000016">
    <property type="protein sequence ID" value="SDG26319.1"/>
    <property type="molecule type" value="Genomic_DNA"/>
</dbReference>
<dbReference type="Proteomes" id="UP001432161">
    <property type="component" value="Chromosome"/>
</dbReference>
<proteinExistence type="inferred from homology"/>